<dbReference type="NCBIfam" id="TIGR02601">
    <property type="entry name" value="autotrns_rpt"/>
    <property type="match status" value="2"/>
</dbReference>
<comment type="caution">
    <text evidence="3">The sequence shown here is derived from an EMBL/GenBank/DDBJ whole genome shotgun (WGS) entry which is preliminary data.</text>
</comment>
<evidence type="ECO:0000256" key="1">
    <source>
        <dbReference type="ARBA" id="ARBA00022729"/>
    </source>
</evidence>
<dbReference type="SUPFAM" id="SSF51126">
    <property type="entry name" value="Pectin lyase-like"/>
    <property type="match status" value="1"/>
</dbReference>
<name>A0ABU9AUJ5_9BACT</name>
<dbReference type="Proteomes" id="UP001371305">
    <property type="component" value="Unassembled WGS sequence"/>
</dbReference>
<evidence type="ECO:0000313" key="3">
    <source>
        <dbReference type="EMBL" id="MEK7951415.1"/>
    </source>
</evidence>
<feature type="chain" id="PRO_5045334087" evidence="2">
    <location>
        <begin position="23"/>
        <end position="1298"/>
    </location>
</feature>
<gene>
    <name evidence="3" type="ORF">WKV53_12940</name>
</gene>
<dbReference type="Gene3D" id="2.60.120.200">
    <property type="match status" value="1"/>
</dbReference>
<accession>A0ABU9AUJ5</accession>
<dbReference type="InterPro" id="IPR012332">
    <property type="entry name" value="Autotransporter_pectin_lyase_C"/>
</dbReference>
<dbReference type="EMBL" id="JBBUKT010000004">
    <property type="protein sequence ID" value="MEK7951415.1"/>
    <property type="molecule type" value="Genomic_DNA"/>
</dbReference>
<evidence type="ECO:0000313" key="4">
    <source>
        <dbReference type="Proteomes" id="UP001371305"/>
    </source>
</evidence>
<dbReference type="InterPro" id="IPR013425">
    <property type="entry name" value="Autotrns_rpt"/>
</dbReference>
<dbReference type="RefSeq" id="WP_341405019.1">
    <property type="nucleotide sequence ID" value="NZ_JBBUKT010000004.1"/>
</dbReference>
<reference evidence="3 4" key="1">
    <citation type="submission" date="2024-04" db="EMBL/GenBank/DDBJ databases">
        <title>Luteolibacter sp. isolated from soil.</title>
        <authorList>
            <person name="An J."/>
        </authorList>
    </citation>
    <scope>NUCLEOTIDE SEQUENCE [LARGE SCALE GENOMIC DNA]</scope>
    <source>
        <strain evidence="3 4">Y139</strain>
    </source>
</reference>
<organism evidence="3 4">
    <name type="scientific">Luteolibacter soli</name>
    <dbReference type="NCBI Taxonomy" id="3135280"/>
    <lineage>
        <taxon>Bacteria</taxon>
        <taxon>Pseudomonadati</taxon>
        <taxon>Verrucomicrobiota</taxon>
        <taxon>Verrucomicrobiia</taxon>
        <taxon>Verrucomicrobiales</taxon>
        <taxon>Verrucomicrobiaceae</taxon>
        <taxon>Luteolibacter</taxon>
    </lineage>
</organism>
<dbReference type="InterPro" id="IPR011050">
    <property type="entry name" value="Pectin_lyase_fold/virulence"/>
</dbReference>
<feature type="signal peptide" evidence="2">
    <location>
        <begin position="1"/>
        <end position="22"/>
    </location>
</feature>
<keyword evidence="4" id="KW-1185">Reference proteome</keyword>
<dbReference type="Pfam" id="PF12951">
    <property type="entry name" value="PATR"/>
    <property type="match status" value="3"/>
</dbReference>
<dbReference type="Gene3D" id="2.160.20.20">
    <property type="match status" value="1"/>
</dbReference>
<keyword evidence="1 2" id="KW-0732">Signal</keyword>
<evidence type="ECO:0000256" key="2">
    <source>
        <dbReference type="SAM" id="SignalP"/>
    </source>
</evidence>
<dbReference type="InterPro" id="IPR013320">
    <property type="entry name" value="ConA-like_dom_sf"/>
</dbReference>
<sequence length="1298" mass="132818">MKPSFLLLASLTGSLLAGHVEAAAEADLLVAYDQSHSSSVGGQDNANVLALNAVAGSNAVNERSGTGARVRVVGYYQAAQASYQRTSKGGFVSWMSTYDSRLSDVVDAGNARGADLVTFLCVSTADGAAAVAEQPGRYSCFDPGQFWAAVVAHELAGHNYGCDHRGGRAVPGSKTVMMHNYCDGGGATPPYFYSNPNIWLNSNRLVGDTSCLGATVNGGDNAYLISTTCQGVADRNARVITSPNLGSVTRRWSFNQAAANAPTGTTVTDSVSGTALATVQGSGATFTGTGLKIPGGASGSGAAYLQLPAGVLSTYTNATIEIWAKTISVQNWARLLDFNNGTANYLTLTAARGTNGSAQRFESIVGGTAVTLDSDLPTANNALHHYAIVYASTGAGTGRWTWYRDGDEVAYLDVAYALTSFPDVNNWLGRSAYGADSLANCEYSEVRISNVAMTRDQVAANARLGPNRTITSANLTGDDAIGQSSFNAIGLWSDGAAPSAGKSYETFGFRLRTPADGTSRTFAGQSLKLTGGGLTWKGTGNSTITANALTLAGTDGEVLNAGSGTFTLAGNLTAQADETTVRAANGPINLTTNLSGNGSLLLLNNTVTLSGTNTSYTGKLTVGDGRFSGLSIDSEARLGPNPATFTADQLTLNRGVLFTSGNITIDDTNRGIRIGASAGLFNVAPNTTLTIASPLTGTTSGDTLLTAPIYPNPVSSMLIKENTGTLVFTHPNNCHVGEIIINGGTLRLDGAGRFNNGDTPMPVVINGTLNLNTTGNQAFGGVISGAGTFLKNNTGTTTLFAANTFSGPVTINAGTLFANAANAATNRALSYAGAITVNSGATLRSSSNALFGWDGTQAKPVTVNAGATMTTNAANDDVNVGTITLNGGTLASGGASPAWGSWNFKRVTGGKIVATDNSLVTAINIGLGTNNTVEVAANKTLTVSGTITDLTSEGVSALVKSNGTGTLVLSNANTYTGVTTINAGTLNLTGSLAAGSAVTVANSATLTGTGTVNGSLSFATGAIHAPGNPTGTQTVVGTLAYANGARVRWSLPSNSDTTGIANRTAASTVNVTAGAVIDLVLNGAGSTVNFTDTFWTQQRIWNVMSASNKTGDFTLGTVTTDAGSRPAGDYGTFSLQQSATSVSIVFTPTPPVVTSPTDLWRQANFGAQWTNPAISGDDIDGDKDGLNNLLEYALGSDPNNADASIAPQASQVGNKLRIAFHRNTEASDITITVVAADQLAGPWTAIATSTNGAAFVPVAGATVQEQGNPPLKSVQAEDIYLIPDPAHPKRFLQLEVHR</sequence>
<proteinExistence type="predicted"/>
<dbReference type="SUPFAM" id="SSF49899">
    <property type="entry name" value="Concanavalin A-like lectins/glucanases"/>
    <property type="match status" value="1"/>
</dbReference>
<protein>
    <submittedName>
        <fullName evidence="3">Autotransporter-associated beta strand repeat-containing protein</fullName>
    </submittedName>
</protein>
<dbReference type="SUPFAM" id="SSF55486">
    <property type="entry name" value="Metalloproteases ('zincins'), catalytic domain"/>
    <property type="match status" value="1"/>
</dbReference>